<dbReference type="PANTHER" id="PTHR43081">
    <property type="entry name" value="ADENYLATE CYCLASE, TERMINAL-DIFFERENTIATION SPECIFIC-RELATED"/>
    <property type="match status" value="1"/>
</dbReference>
<dbReference type="Gene3D" id="3.30.70.1230">
    <property type="entry name" value="Nucleotide cyclase"/>
    <property type="match status" value="1"/>
</dbReference>
<dbReference type="SUPFAM" id="SSF55073">
    <property type="entry name" value="Nucleotide cyclase"/>
    <property type="match status" value="1"/>
</dbReference>
<name>A0ABX4PCC9_9LEPT</name>
<dbReference type="Proteomes" id="UP000231962">
    <property type="component" value="Unassembled WGS sequence"/>
</dbReference>
<reference evidence="2 3" key="1">
    <citation type="submission" date="2017-07" db="EMBL/GenBank/DDBJ databases">
        <title>Leptospira spp. isolated from tropical soils.</title>
        <authorList>
            <person name="Thibeaux R."/>
            <person name="Iraola G."/>
            <person name="Ferres I."/>
            <person name="Bierque E."/>
            <person name="Girault D."/>
            <person name="Soupe-Gilbert M.-E."/>
            <person name="Picardeau M."/>
            <person name="Goarant C."/>
        </authorList>
    </citation>
    <scope>NUCLEOTIDE SEQUENCE [LARGE SCALE GENOMIC DNA]</scope>
    <source>
        <strain evidence="2 3">FH1-B-C1</strain>
    </source>
</reference>
<dbReference type="PANTHER" id="PTHR43081:SF19">
    <property type="entry name" value="PH-SENSITIVE ADENYLATE CYCLASE RV1264"/>
    <property type="match status" value="1"/>
</dbReference>
<dbReference type="InterPro" id="IPR050697">
    <property type="entry name" value="Adenylyl/Guanylyl_Cyclase_3/4"/>
</dbReference>
<dbReference type="InterPro" id="IPR045983">
    <property type="entry name" value="GUC-dom-containing_N"/>
</dbReference>
<dbReference type="SMART" id="SM00044">
    <property type="entry name" value="CYCc"/>
    <property type="match status" value="1"/>
</dbReference>
<comment type="caution">
    <text evidence="2">The sequence shown here is derived from an EMBL/GenBank/DDBJ whole genome shotgun (WGS) entry which is preliminary data.</text>
</comment>
<feature type="domain" description="Guanylate cyclase" evidence="1">
    <location>
        <begin position="444"/>
        <end position="557"/>
    </location>
</feature>
<dbReference type="InterPro" id="IPR001054">
    <property type="entry name" value="A/G_cyclase"/>
</dbReference>
<accession>A0ABX4PCC9</accession>
<dbReference type="CDD" id="cd07302">
    <property type="entry name" value="CHD"/>
    <property type="match status" value="1"/>
</dbReference>
<gene>
    <name evidence="2" type="ORF">CH360_09700</name>
</gene>
<dbReference type="PROSITE" id="PS50125">
    <property type="entry name" value="GUANYLATE_CYCLASE_2"/>
    <property type="match status" value="1"/>
</dbReference>
<dbReference type="Pfam" id="PF19363">
    <property type="entry name" value="DUF5939"/>
    <property type="match status" value="1"/>
</dbReference>
<dbReference type="EMBL" id="NPDY01000007">
    <property type="protein sequence ID" value="PJZ69841.1"/>
    <property type="molecule type" value="Genomic_DNA"/>
</dbReference>
<sequence>MLMESALTKQQFLKYFPLPKSFEDEGIYIDRFWTYEYNAPPEAFFPYIQDSSRLNRNLGHLPVDYEEINGELFGSQGEGKFREKFKETRWEWRRPYWASRLREFLPEAPFQKLGLITIYFQGVDAHRTRAYVFLAHLIKSKLGEKVINAYLEPFEAKYKEVLGIVANRSKESAPLSLVLPEEKPEFSDQAVEIFETTRKHLLHKGFDSDEVNIFLDTLKNSEISELVRIRPIRFAKRSHISLSKSLAMFLHSVRSGLLSLSWDLVCPHCQGSREEVSSLADVQLKVRCEVCRIDFHSDKKDTVEITFRLHPSVAKLKRILYCSAEAGKRQNALARFYLNPGRNEIPVTTLPPGALLLCRGKEQPLQYTAQINTHQSEKGDLPEYSQTLVVDLEDKEECPATLEIPHGEDEALHPSMLFGFQEFRDLFHEEYLSSDLRMDLGNQVLVFTDLVGSTKMYDQSGDAAAFKEVKKHFELLYSLVKENDGAIIKTMGDGSLICFPTTQCAWNFSKKLLNDFEDQNSQIKIKLGAHQGPCLAVTLTSGVDFFGRTVNRAAKLLLGAGPNELVCSQEFLQSLGNVDTEKTGWKRVRIESNSLIEPISAWKWKQNVSNSLAV</sequence>
<keyword evidence="3" id="KW-1185">Reference proteome</keyword>
<evidence type="ECO:0000259" key="1">
    <source>
        <dbReference type="PROSITE" id="PS50125"/>
    </source>
</evidence>
<protein>
    <recommendedName>
        <fullName evidence="1">Guanylate cyclase domain-containing protein</fullName>
    </recommendedName>
</protein>
<proteinExistence type="predicted"/>
<dbReference type="InterPro" id="IPR029787">
    <property type="entry name" value="Nucleotide_cyclase"/>
</dbReference>
<organism evidence="2 3">
    <name type="scientific">Leptospira perolatii</name>
    <dbReference type="NCBI Taxonomy" id="2023191"/>
    <lineage>
        <taxon>Bacteria</taxon>
        <taxon>Pseudomonadati</taxon>
        <taxon>Spirochaetota</taxon>
        <taxon>Spirochaetia</taxon>
        <taxon>Leptospirales</taxon>
        <taxon>Leptospiraceae</taxon>
        <taxon>Leptospira</taxon>
    </lineage>
</organism>
<evidence type="ECO:0000313" key="3">
    <source>
        <dbReference type="Proteomes" id="UP000231962"/>
    </source>
</evidence>
<evidence type="ECO:0000313" key="2">
    <source>
        <dbReference type="EMBL" id="PJZ69841.1"/>
    </source>
</evidence>
<dbReference type="Pfam" id="PF00211">
    <property type="entry name" value="Guanylate_cyc"/>
    <property type="match status" value="1"/>
</dbReference>